<dbReference type="GeneID" id="54410381"/>
<proteinExistence type="predicted"/>
<dbReference type="Proteomes" id="UP000799771">
    <property type="component" value="Unassembled WGS sequence"/>
</dbReference>
<dbReference type="RefSeq" id="XP_033529249.1">
    <property type="nucleotide sequence ID" value="XM_033669949.1"/>
</dbReference>
<evidence type="ECO:0000313" key="2">
    <source>
        <dbReference type="EMBL" id="KAF2134862.1"/>
    </source>
</evidence>
<sequence length="158" mass="18073">MSRRRLADIWGRVVRPRELYAPATRGVVRRRYHRAAGSNSEQPRVPKVRRKTPGKYAQELSRGEGVDTQTSDYRSRHAKTQRCGPGCSPNPTLSTKQCTSSTTLPVQRVGRMTNEGKRRRVARWNEGHVDAHIVLPWPCWLPKAKWGIGLRLMSTLFE</sequence>
<name>A0A6A6AS91_9PLEO</name>
<organism evidence="2 3">
    <name type="scientific">Dothidotthia symphoricarpi CBS 119687</name>
    <dbReference type="NCBI Taxonomy" id="1392245"/>
    <lineage>
        <taxon>Eukaryota</taxon>
        <taxon>Fungi</taxon>
        <taxon>Dikarya</taxon>
        <taxon>Ascomycota</taxon>
        <taxon>Pezizomycotina</taxon>
        <taxon>Dothideomycetes</taxon>
        <taxon>Pleosporomycetidae</taxon>
        <taxon>Pleosporales</taxon>
        <taxon>Dothidotthiaceae</taxon>
        <taxon>Dothidotthia</taxon>
    </lineage>
</organism>
<gene>
    <name evidence="2" type="ORF">P153DRAFT_380676</name>
</gene>
<reference evidence="2" key="1">
    <citation type="journal article" date="2020" name="Stud. Mycol.">
        <title>101 Dothideomycetes genomes: a test case for predicting lifestyles and emergence of pathogens.</title>
        <authorList>
            <person name="Haridas S."/>
            <person name="Albert R."/>
            <person name="Binder M."/>
            <person name="Bloem J."/>
            <person name="Labutti K."/>
            <person name="Salamov A."/>
            <person name="Andreopoulos B."/>
            <person name="Baker S."/>
            <person name="Barry K."/>
            <person name="Bills G."/>
            <person name="Bluhm B."/>
            <person name="Cannon C."/>
            <person name="Castanera R."/>
            <person name="Culley D."/>
            <person name="Daum C."/>
            <person name="Ezra D."/>
            <person name="Gonzalez J."/>
            <person name="Henrissat B."/>
            <person name="Kuo A."/>
            <person name="Liang C."/>
            <person name="Lipzen A."/>
            <person name="Lutzoni F."/>
            <person name="Magnuson J."/>
            <person name="Mondo S."/>
            <person name="Nolan M."/>
            <person name="Ohm R."/>
            <person name="Pangilinan J."/>
            <person name="Park H.-J."/>
            <person name="Ramirez L."/>
            <person name="Alfaro M."/>
            <person name="Sun H."/>
            <person name="Tritt A."/>
            <person name="Yoshinaga Y."/>
            <person name="Zwiers L.-H."/>
            <person name="Turgeon B."/>
            <person name="Goodwin S."/>
            <person name="Spatafora J."/>
            <person name="Crous P."/>
            <person name="Grigoriev I."/>
        </authorList>
    </citation>
    <scope>NUCLEOTIDE SEQUENCE</scope>
    <source>
        <strain evidence="2">CBS 119687</strain>
    </source>
</reference>
<dbReference type="AlphaFoldDB" id="A0A6A6AS91"/>
<accession>A0A6A6AS91</accession>
<feature type="region of interest" description="Disordered" evidence="1">
    <location>
        <begin position="32"/>
        <end position="98"/>
    </location>
</feature>
<keyword evidence="3" id="KW-1185">Reference proteome</keyword>
<protein>
    <submittedName>
        <fullName evidence="2">Uncharacterized protein</fullName>
    </submittedName>
</protein>
<evidence type="ECO:0000313" key="3">
    <source>
        <dbReference type="Proteomes" id="UP000799771"/>
    </source>
</evidence>
<dbReference type="EMBL" id="ML977497">
    <property type="protein sequence ID" value="KAF2134862.1"/>
    <property type="molecule type" value="Genomic_DNA"/>
</dbReference>
<feature type="compositionally biased region" description="Polar residues" evidence="1">
    <location>
        <begin position="89"/>
        <end position="98"/>
    </location>
</feature>
<evidence type="ECO:0000256" key="1">
    <source>
        <dbReference type="SAM" id="MobiDB-lite"/>
    </source>
</evidence>